<dbReference type="EMBL" id="SDMP01000005">
    <property type="protein sequence ID" value="RYR58769.1"/>
    <property type="molecule type" value="Genomic_DNA"/>
</dbReference>
<gene>
    <name evidence="1" type="ORF">Ahy_A05g024648</name>
</gene>
<comment type="caution">
    <text evidence="1">The sequence shown here is derived from an EMBL/GenBank/DDBJ whole genome shotgun (WGS) entry which is preliminary data.</text>
</comment>
<name>A0A445D6H8_ARAHY</name>
<organism evidence="1 2">
    <name type="scientific">Arachis hypogaea</name>
    <name type="common">Peanut</name>
    <dbReference type="NCBI Taxonomy" id="3818"/>
    <lineage>
        <taxon>Eukaryota</taxon>
        <taxon>Viridiplantae</taxon>
        <taxon>Streptophyta</taxon>
        <taxon>Embryophyta</taxon>
        <taxon>Tracheophyta</taxon>
        <taxon>Spermatophyta</taxon>
        <taxon>Magnoliopsida</taxon>
        <taxon>eudicotyledons</taxon>
        <taxon>Gunneridae</taxon>
        <taxon>Pentapetalae</taxon>
        <taxon>rosids</taxon>
        <taxon>fabids</taxon>
        <taxon>Fabales</taxon>
        <taxon>Fabaceae</taxon>
        <taxon>Papilionoideae</taxon>
        <taxon>50 kb inversion clade</taxon>
        <taxon>dalbergioids sensu lato</taxon>
        <taxon>Dalbergieae</taxon>
        <taxon>Pterocarpus clade</taxon>
        <taxon>Arachis</taxon>
    </lineage>
</organism>
<evidence type="ECO:0000313" key="1">
    <source>
        <dbReference type="EMBL" id="RYR58769.1"/>
    </source>
</evidence>
<reference evidence="1 2" key="1">
    <citation type="submission" date="2019-01" db="EMBL/GenBank/DDBJ databases">
        <title>Sequencing of cultivated peanut Arachis hypogaea provides insights into genome evolution and oil improvement.</title>
        <authorList>
            <person name="Chen X."/>
        </authorList>
    </citation>
    <scope>NUCLEOTIDE SEQUENCE [LARGE SCALE GENOMIC DNA]</scope>
    <source>
        <strain evidence="2">cv. Fuhuasheng</strain>
        <tissue evidence="1">Leaves</tissue>
    </source>
</reference>
<evidence type="ECO:0000313" key="2">
    <source>
        <dbReference type="Proteomes" id="UP000289738"/>
    </source>
</evidence>
<protein>
    <submittedName>
        <fullName evidence="1">Uncharacterized protein</fullName>
    </submittedName>
</protein>
<keyword evidence="2" id="KW-1185">Reference proteome</keyword>
<dbReference type="Gramene" id="arahy.Tifrunner.gnm2.ann2.Ah05g215600.1">
    <property type="protein sequence ID" value="arahy.Tifrunner.gnm2.ann2.Ah05g215600.1-CDS-1"/>
    <property type="gene ID" value="arahy.Tifrunner.gnm2.ann2.Ah05g215600"/>
</dbReference>
<dbReference type="AlphaFoldDB" id="A0A445D6H8"/>
<proteinExistence type="predicted"/>
<accession>A0A445D6H8</accession>
<sequence length="64" mass="6768">MNNRVRVVRVAPAYGGNRLGGKKPLPKRGQIKSKIAANAFHSIISVISRAGASSSSAIHSPRKC</sequence>
<dbReference type="Proteomes" id="UP000289738">
    <property type="component" value="Chromosome A05"/>
</dbReference>